<feature type="transmembrane region" description="Helical" evidence="10">
    <location>
        <begin position="6"/>
        <end position="29"/>
    </location>
</feature>
<dbReference type="GO" id="GO:0016024">
    <property type="term" value="P:CDP-diacylglycerol biosynthetic process"/>
    <property type="evidence" value="ECO:0007669"/>
    <property type="project" value="UniProtKB-UniPathway"/>
</dbReference>
<feature type="domain" description="Phospholipid/glycerol acyltransferase" evidence="11">
    <location>
        <begin position="71"/>
        <end position="186"/>
    </location>
</feature>
<evidence type="ECO:0000256" key="7">
    <source>
        <dbReference type="ARBA" id="ARBA00022679"/>
    </source>
</evidence>
<dbReference type="UniPathway" id="UPA00557">
    <property type="reaction ID" value="UER00613"/>
</dbReference>
<dbReference type="GO" id="GO:0003841">
    <property type="term" value="F:1-acylglycerol-3-phosphate O-acyltransferase activity"/>
    <property type="evidence" value="ECO:0007669"/>
    <property type="project" value="UniProtKB-UniRule"/>
</dbReference>
<name>A0A4R6M540_9GAMM</name>
<evidence type="ECO:0000313" key="12">
    <source>
        <dbReference type="EMBL" id="TDO95865.1"/>
    </source>
</evidence>
<keyword evidence="9" id="KW-0444">Lipid biosynthesis</keyword>
<dbReference type="PANTHER" id="PTHR10434">
    <property type="entry name" value="1-ACYL-SN-GLYCEROL-3-PHOSPHATE ACYLTRANSFERASE"/>
    <property type="match status" value="1"/>
</dbReference>
<keyword evidence="10" id="KW-1133">Transmembrane helix</keyword>
<evidence type="ECO:0000256" key="5">
    <source>
        <dbReference type="ARBA" id="ARBA00013211"/>
    </source>
</evidence>
<dbReference type="OrthoDB" id="5290997at2"/>
<dbReference type="SMART" id="SM00563">
    <property type="entry name" value="PlsC"/>
    <property type="match status" value="1"/>
</dbReference>
<dbReference type="InterPro" id="IPR002123">
    <property type="entry name" value="Plipid/glycerol_acylTrfase"/>
</dbReference>
<comment type="catalytic activity">
    <reaction evidence="1 9">
        <text>a 1-acyl-sn-glycero-3-phosphate + an acyl-CoA = a 1,2-diacyl-sn-glycero-3-phosphate + CoA</text>
        <dbReference type="Rhea" id="RHEA:19709"/>
        <dbReference type="ChEBI" id="CHEBI:57287"/>
        <dbReference type="ChEBI" id="CHEBI:57970"/>
        <dbReference type="ChEBI" id="CHEBI:58342"/>
        <dbReference type="ChEBI" id="CHEBI:58608"/>
        <dbReference type="EC" id="2.3.1.51"/>
    </reaction>
</comment>
<evidence type="ECO:0000256" key="10">
    <source>
        <dbReference type="SAM" id="Phobius"/>
    </source>
</evidence>
<evidence type="ECO:0000256" key="4">
    <source>
        <dbReference type="ARBA" id="ARBA00008655"/>
    </source>
</evidence>
<keyword evidence="10" id="KW-0812">Transmembrane</keyword>
<dbReference type="RefSeq" id="WP_133504932.1">
    <property type="nucleotide sequence ID" value="NZ_SNXC01000015.1"/>
</dbReference>
<dbReference type="Proteomes" id="UP000294656">
    <property type="component" value="Unassembled WGS sequence"/>
</dbReference>
<sequence length="239" mass="26713">MLAIVRLVILVVLIILVSLGGLVMCAFLAPIPKRARDRVYYLGRAFAYASRLFGFTVTSVVHPKANDVEQAVYVANHQNNYDLFTVAHVVPRNVVTVGKSTLKWIPFFGTLYWASGNFLIKRHDRNKAIARITDIVLKMRQTGLSIWMFPEGTRSRGRGWLPFKRGAFHAAIQAGVPIIPVVCSDTHGQVKLNRWHNGGVTVKVLEPISTKGLTDHDVAELTARCEALMHQAKEESRSR</sequence>
<dbReference type="EC" id="2.3.1.51" evidence="5 9"/>
<keyword evidence="9" id="KW-0594">Phospholipid biosynthesis</keyword>
<dbReference type="CDD" id="cd07989">
    <property type="entry name" value="LPLAT_AGPAT-like"/>
    <property type="match status" value="1"/>
</dbReference>
<proteinExistence type="inferred from homology"/>
<keyword evidence="9" id="KW-1208">Phospholipid metabolism</keyword>
<comment type="similarity">
    <text evidence="4 9">Belongs to the 1-acyl-sn-glycerol-3-phosphate acyltransferase family.</text>
</comment>
<evidence type="ECO:0000256" key="2">
    <source>
        <dbReference type="ARBA" id="ARBA00004728"/>
    </source>
</evidence>
<evidence type="ECO:0000313" key="13">
    <source>
        <dbReference type="Proteomes" id="UP000294656"/>
    </source>
</evidence>
<dbReference type="PANTHER" id="PTHR10434:SF11">
    <property type="entry name" value="1-ACYL-SN-GLYCEROL-3-PHOSPHATE ACYLTRANSFERASE"/>
    <property type="match status" value="1"/>
</dbReference>
<evidence type="ECO:0000256" key="8">
    <source>
        <dbReference type="ARBA" id="ARBA00023315"/>
    </source>
</evidence>
<reference evidence="12 13" key="1">
    <citation type="submission" date="2019-03" db="EMBL/GenBank/DDBJ databases">
        <title>Genomic Encyclopedia of Type Strains, Phase III (KMG-III): the genomes of soil and plant-associated and newly described type strains.</title>
        <authorList>
            <person name="Whitman W."/>
        </authorList>
    </citation>
    <scope>NUCLEOTIDE SEQUENCE [LARGE SCALE GENOMIC DNA]</scope>
    <source>
        <strain evidence="12 13">CECT 7378</strain>
    </source>
</reference>
<comment type="pathway">
    <text evidence="3">Lipid metabolism.</text>
</comment>
<dbReference type="Pfam" id="PF01553">
    <property type="entry name" value="Acyltransferase"/>
    <property type="match status" value="1"/>
</dbReference>
<gene>
    <name evidence="12" type="ORF">DFP79_3223</name>
</gene>
<keyword evidence="9" id="KW-0443">Lipid metabolism</keyword>
<dbReference type="NCBIfam" id="TIGR00530">
    <property type="entry name" value="AGP_acyltrn"/>
    <property type="match status" value="1"/>
</dbReference>
<evidence type="ECO:0000256" key="9">
    <source>
        <dbReference type="RuleBase" id="RU361267"/>
    </source>
</evidence>
<comment type="caution">
    <text evidence="12">The sequence shown here is derived from an EMBL/GenBank/DDBJ whole genome shotgun (WGS) entry which is preliminary data.</text>
</comment>
<comment type="domain">
    <text evidence="9">The HXXXXD motif is essential for acyltransferase activity and may constitute the binding site for the phosphate moiety of the glycerol-3-phosphate.</text>
</comment>
<comment type="pathway">
    <text evidence="2">Phospholipid metabolism; CDP-diacylglycerol biosynthesis; CDP-diacylglycerol from sn-glycerol 3-phosphate: step 2/3.</text>
</comment>
<keyword evidence="8 9" id="KW-0012">Acyltransferase</keyword>
<evidence type="ECO:0000256" key="3">
    <source>
        <dbReference type="ARBA" id="ARBA00005189"/>
    </source>
</evidence>
<keyword evidence="7 9" id="KW-0808">Transferase</keyword>
<dbReference type="GO" id="GO:0005886">
    <property type="term" value="C:plasma membrane"/>
    <property type="evidence" value="ECO:0007669"/>
    <property type="project" value="TreeGrafter"/>
</dbReference>
<organism evidence="12 13">
    <name type="scientific">Marinomonas balearica</name>
    <dbReference type="NCBI Taxonomy" id="491947"/>
    <lineage>
        <taxon>Bacteria</taxon>
        <taxon>Pseudomonadati</taxon>
        <taxon>Pseudomonadota</taxon>
        <taxon>Gammaproteobacteria</taxon>
        <taxon>Oceanospirillales</taxon>
        <taxon>Oceanospirillaceae</taxon>
        <taxon>Marinomonas</taxon>
    </lineage>
</organism>
<dbReference type="InterPro" id="IPR004552">
    <property type="entry name" value="AGP_acyltrans"/>
</dbReference>
<evidence type="ECO:0000256" key="6">
    <source>
        <dbReference type="ARBA" id="ARBA00016139"/>
    </source>
</evidence>
<dbReference type="SUPFAM" id="SSF69593">
    <property type="entry name" value="Glycerol-3-phosphate (1)-acyltransferase"/>
    <property type="match status" value="1"/>
</dbReference>
<evidence type="ECO:0000259" key="11">
    <source>
        <dbReference type="SMART" id="SM00563"/>
    </source>
</evidence>
<keyword evidence="10" id="KW-0472">Membrane</keyword>
<dbReference type="EMBL" id="SNXC01000015">
    <property type="protein sequence ID" value="TDO95865.1"/>
    <property type="molecule type" value="Genomic_DNA"/>
</dbReference>
<dbReference type="AlphaFoldDB" id="A0A4R6M540"/>
<evidence type="ECO:0000256" key="1">
    <source>
        <dbReference type="ARBA" id="ARBA00001141"/>
    </source>
</evidence>
<dbReference type="GO" id="GO:0006654">
    <property type="term" value="P:phosphatidic acid biosynthetic process"/>
    <property type="evidence" value="ECO:0007669"/>
    <property type="project" value="TreeGrafter"/>
</dbReference>
<accession>A0A4R6M540</accession>
<protein>
    <recommendedName>
        <fullName evidence="6 9">1-acyl-sn-glycerol-3-phosphate acyltransferase</fullName>
        <ecNumber evidence="5 9">2.3.1.51</ecNumber>
    </recommendedName>
</protein>
<keyword evidence="13" id="KW-1185">Reference proteome</keyword>